<evidence type="ECO:0000313" key="2">
    <source>
        <dbReference type="Proteomes" id="UP000184211"/>
    </source>
</evidence>
<dbReference type="RefSeq" id="WP_072792319.1">
    <property type="nucleotide sequence ID" value="NZ_FQWM01000002.1"/>
</dbReference>
<dbReference type="EMBL" id="FQWM01000002">
    <property type="protein sequence ID" value="SHG92919.1"/>
    <property type="molecule type" value="Genomic_DNA"/>
</dbReference>
<sequence length="331" mass="35541">MTAPENLVEIWRGSLLESIHTGHVVVCGPDGEIVHNWGNADALVYPRSSAKMIQALPLVESGLAERKRLTDAHLALACASHNGARIHTDPVQRWLSDLGLDDAALRCGAHAPLDTKERHHLIREGKAPCQCHNSCSGKHAGFLTLAQSLGTDLEYADPEHAVQKAVFQAIDEVTQFASPCFGIDGCAAPNPATTVHAMARAMAFFASADSNGDARSRAAVRLRNAMMQFPELVAGEGRPCTRLMRACQGKAAIKFGAEGYFIAILPEQQLGVALKISDGSTRAANCAIAAILVKLGVLNPNHLEAQAYINEPIKNWRGMQTGWMRTAATLQ</sequence>
<dbReference type="PANTHER" id="PTHR42110:SF1">
    <property type="entry name" value="L-ASPARAGINASE, PUTATIVE (AFU_ORTHOLOGUE AFUA_3G11890)-RELATED"/>
    <property type="match status" value="1"/>
</dbReference>
<dbReference type="OrthoDB" id="9780674at2"/>
<dbReference type="Pfam" id="PF06089">
    <property type="entry name" value="Asparaginase_II"/>
    <property type="match status" value="1"/>
</dbReference>
<gene>
    <name evidence="1" type="ORF">SAMN04488044_1628</name>
</gene>
<reference evidence="2" key="1">
    <citation type="submission" date="2016-11" db="EMBL/GenBank/DDBJ databases">
        <authorList>
            <person name="Varghese N."/>
            <person name="Submissions S."/>
        </authorList>
    </citation>
    <scope>NUCLEOTIDE SEQUENCE [LARGE SCALE GENOMIC DNA]</scope>
    <source>
        <strain evidence="2">DSM 28223</strain>
    </source>
</reference>
<dbReference type="PANTHER" id="PTHR42110">
    <property type="entry name" value="L-ASPARAGINASE, PUTATIVE (AFU_ORTHOLOGUE AFUA_3G11890)-RELATED"/>
    <property type="match status" value="1"/>
</dbReference>
<organism evidence="1 2">
    <name type="scientific">Cognatishimia maritima</name>
    <dbReference type="NCBI Taxonomy" id="870908"/>
    <lineage>
        <taxon>Bacteria</taxon>
        <taxon>Pseudomonadati</taxon>
        <taxon>Pseudomonadota</taxon>
        <taxon>Alphaproteobacteria</taxon>
        <taxon>Rhodobacterales</taxon>
        <taxon>Paracoccaceae</taxon>
        <taxon>Cognatishimia</taxon>
    </lineage>
</organism>
<proteinExistence type="predicted"/>
<accession>A0A1M5NUQ8</accession>
<name>A0A1M5NUQ8_9RHOB</name>
<dbReference type="Proteomes" id="UP000184211">
    <property type="component" value="Unassembled WGS sequence"/>
</dbReference>
<dbReference type="InterPro" id="IPR010349">
    <property type="entry name" value="Asparaginase_II"/>
</dbReference>
<evidence type="ECO:0000313" key="1">
    <source>
        <dbReference type="EMBL" id="SHG92919.1"/>
    </source>
</evidence>
<protein>
    <submittedName>
        <fullName evidence="1">Asparaginase</fullName>
    </submittedName>
</protein>
<dbReference type="AlphaFoldDB" id="A0A1M5NUQ8"/>
<keyword evidence="2" id="KW-1185">Reference proteome</keyword>